<feature type="chain" id="PRO_5038424691" evidence="4">
    <location>
        <begin position="27"/>
        <end position="447"/>
    </location>
</feature>
<dbReference type="Proteomes" id="UP000295636">
    <property type="component" value="Unassembled WGS sequence"/>
</dbReference>
<comment type="similarity">
    <text evidence="1">Belongs to the bacterial solute-binding protein 1 family.</text>
</comment>
<evidence type="ECO:0000313" key="5">
    <source>
        <dbReference type="EMBL" id="TDF93278.1"/>
    </source>
</evidence>
<dbReference type="Gene3D" id="3.40.190.10">
    <property type="entry name" value="Periplasmic binding protein-like II"/>
    <property type="match status" value="1"/>
</dbReference>
<keyword evidence="6" id="KW-1185">Reference proteome</keyword>
<reference evidence="5 6" key="1">
    <citation type="submission" date="2019-03" db="EMBL/GenBank/DDBJ databases">
        <title>This is whole genome sequence of Paenibacillus sp MS74 strain.</title>
        <authorList>
            <person name="Trinh H.N."/>
        </authorList>
    </citation>
    <scope>NUCLEOTIDE SEQUENCE [LARGE SCALE GENOMIC DNA]</scope>
    <source>
        <strain evidence="5 6">MS74</strain>
    </source>
</reference>
<dbReference type="GO" id="GO:0055052">
    <property type="term" value="C:ATP-binding cassette (ABC) transporter complex, substrate-binding subunit-containing"/>
    <property type="evidence" value="ECO:0007669"/>
    <property type="project" value="TreeGrafter"/>
</dbReference>
<dbReference type="OrthoDB" id="9782846at2"/>
<evidence type="ECO:0000313" key="6">
    <source>
        <dbReference type="Proteomes" id="UP000295636"/>
    </source>
</evidence>
<evidence type="ECO:0000256" key="3">
    <source>
        <dbReference type="ARBA" id="ARBA00022729"/>
    </source>
</evidence>
<feature type="signal peptide" evidence="4">
    <location>
        <begin position="1"/>
        <end position="26"/>
    </location>
</feature>
<dbReference type="GO" id="GO:1901982">
    <property type="term" value="F:maltose binding"/>
    <property type="evidence" value="ECO:0007669"/>
    <property type="project" value="TreeGrafter"/>
</dbReference>
<dbReference type="PANTHER" id="PTHR30061:SF50">
    <property type="entry name" value="MALTOSE_MALTODEXTRIN-BINDING PERIPLASMIC PROTEIN"/>
    <property type="match status" value="1"/>
</dbReference>
<accession>A0A4R5KF94</accession>
<keyword evidence="2" id="KW-0813">Transport</keyword>
<dbReference type="PANTHER" id="PTHR30061">
    <property type="entry name" value="MALTOSE-BINDING PERIPLASMIC PROTEIN"/>
    <property type="match status" value="1"/>
</dbReference>
<protein>
    <submittedName>
        <fullName evidence="5">Sugar ABC transporter substrate-binding protein</fullName>
    </submittedName>
</protein>
<dbReference type="GO" id="GO:0015768">
    <property type="term" value="P:maltose transport"/>
    <property type="evidence" value="ECO:0007669"/>
    <property type="project" value="TreeGrafter"/>
</dbReference>
<dbReference type="GO" id="GO:0042956">
    <property type="term" value="P:maltodextrin transmembrane transport"/>
    <property type="evidence" value="ECO:0007669"/>
    <property type="project" value="TreeGrafter"/>
</dbReference>
<keyword evidence="3 4" id="KW-0732">Signal</keyword>
<evidence type="ECO:0000256" key="2">
    <source>
        <dbReference type="ARBA" id="ARBA00022448"/>
    </source>
</evidence>
<dbReference type="AlphaFoldDB" id="A0A4R5KF94"/>
<proteinExistence type="inferred from homology"/>
<sequence length="447" mass="49585">MKKMLSGLTAGLLAVSVIGCSGQQAAAPSDKKESGKPADGKTTEITMISQGTWEKTGLLDVVAGFEKENPGIKVKVESYPFRQLFETIEVKLGSKSKDYDIITVDGPLVANYSVKGYLEPLETYLPAGEWKTKWIDSSIKAGQYDGKLMAAPMNTSSQVLYYNKDIFAAKGVTPPDFDIQKRWTWDQVVDTAKKLTYDTNGDGQPDVFGFSFEQISRAYQMLALSESLGAKVIDDKGLKTTGFINSDASVQAAKFYYDLFNTWKVSPRVTPDESKEYFKAGKIAIYVGGTWNTGTFSEAKVNYGIAPHPFFAGKKVATPTGSWHLGINKYSEKKEAAAKFIRYLTIGEGAKTWFNGNKDLPSNVDILKMIESDKKFDEFPTNVYRIATYEAQNTAVSRPLTPGFLDWETLYNKAYEDIKNGTDPKKALDDVAAQMDRQLKKYESVVK</sequence>
<evidence type="ECO:0000256" key="4">
    <source>
        <dbReference type="SAM" id="SignalP"/>
    </source>
</evidence>
<organism evidence="5 6">
    <name type="scientific">Paenibacillus piri</name>
    <dbReference type="NCBI Taxonomy" id="2547395"/>
    <lineage>
        <taxon>Bacteria</taxon>
        <taxon>Bacillati</taxon>
        <taxon>Bacillota</taxon>
        <taxon>Bacilli</taxon>
        <taxon>Bacillales</taxon>
        <taxon>Paenibacillaceae</taxon>
        <taxon>Paenibacillus</taxon>
    </lineage>
</organism>
<dbReference type="EMBL" id="SMRT01000017">
    <property type="protein sequence ID" value="TDF93278.1"/>
    <property type="molecule type" value="Genomic_DNA"/>
</dbReference>
<dbReference type="InterPro" id="IPR006059">
    <property type="entry name" value="SBP"/>
</dbReference>
<dbReference type="RefSeq" id="WP_133234354.1">
    <property type="nucleotide sequence ID" value="NZ_SMRT01000017.1"/>
</dbReference>
<dbReference type="Pfam" id="PF01547">
    <property type="entry name" value="SBP_bac_1"/>
    <property type="match status" value="1"/>
</dbReference>
<name>A0A4R5KF94_9BACL</name>
<dbReference type="CDD" id="cd13585">
    <property type="entry name" value="PBP2_TMBP_like"/>
    <property type="match status" value="1"/>
</dbReference>
<evidence type="ECO:0000256" key="1">
    <source>
        <dbReference type="ARBA" id="ARBA00008520"/>
    </source>
</evidence>
<dbReference type="PROSITE" id="PS51257">
    <property type="entry name" value="PROKAR_LIPOPROTEIN"/>
    <property type="match status" value="1"/>
</dbReference>
<comment type="caution">
    <text evidence="5">The sequence shown here is derived from an EMBL/GenBank/DDBJ whole genome shotgun (WGS) entry which is preliminary data.</text>
</comment>
<gene>
    <name evidence="5" type="ORF">E1757_27760</name>
</gene>
<dbReference type="SUPFAM" id="SSF53850">
    <property type="entry name" value="Periplasmic binding protein-like II"/>
    <property type="match status" value="1"/>
</dbReference>